<name>A0A8H4P316_9HYPO</name>
<gene>
    <name evidence="2" type="ORF">F53441_9778</name>
</gene>
<evidence type="ECO:0000313" key="2">
    <source>
        <dbReference type="EMBL" id="KAF4446597.1"/>
    </source>
</evidence>
<dbReference type="SUPFAM" id="SSF53167">
    <property type="entry name" value="Purine and uridine phosphorylases"/>
    <property type="match status" value="1"/>
</dbReference>
<dbReference type="GO" id="GO:0003824">
    <property type="term" value="F:catalytic activity"/>
    <property type="evidence" value="ECO:0007669"/>
    <property type="project" value="InterPro"/>
</dbReference>
<dbReference type="InterPro" id="IPR035994">
    <property type="entry name" value="Nucleoside_phosphorylase_sf"/>
</dbReference>
<dbReference type="GO" id="GO:0009116">
    <property type="term" value="P:nucleoside metabolic process"/>
    <property type="evidence" value="ECO:0007669"/>
    <property type="project" value="InterPro"/>
</dbReference>
<dbReference type="InterPro" id="IPR053137">
    <property type="entry name" value="NLR-like"/>
</dbReference>
<dbReference type="AlphaFoldDB" id="A0A8H4P316"/>
<reference evidence="2" key="1">
    <citation type="submission" date="2020-01" db="EMBL/GenBank/DDBJ databases">
        <title>Identification and distribution of gene clusters putatively required for synthesis of sphingolipid metabolism inhibitors in phylogenetically diverse species of the filamentous fungus Fusarium.</title>
        <authorList>
            <person name="Kim H.-S."/>
            <person name="Busman M."/>
            <person name="Brown D.W."/>
            <person name="Divon H."/>
            <person name="Uhlig S."/>
            <person name="Proctor R.H."/>
        </authorList>
    </citation>
    <scope>NUCLEOTIDE SEQUENCE</scope>
    <source>
        <strain evidence="2">NRRL 53441</strain>
    </source>
</reference>
<dbReference type="PANTHER" id="PTHR46082">
    <property type="entry name" value="ATP/GTP-BINDING PROTEIN-RELATED"/>
    <property type="match status" value="1"/>
</dbReference>
<evidence type="ECO:0000313" key="3">
    <source>
        <dbReference type="Proteomes" id="UP000605986"/>
    </source>
</evidence>
<organism evidence="2 3">
    <name type="scientific">Fusarium austroafricanum</name>
    <dbReference type="NCBI Taxonomy" id="2364996"/>
    <lineage>
        <taxon>Eukaryota</taxon>
        <taxon>Fungi</taxon>
        <taxon>Dikarya</taxon>
        <taxon>Ascomycota</taxon>
        <taxon>Pezizomycotina</taxon>
        <taxon>Sordariomycetes</taxon>
        <taxon>Hypocreomycetidae</taxon>
        <taxon>Hypocreales</taxon>
        <taxon>Nectriaceae</taxon>
        <taxon>Fusarium</taxon>
        <taxon>Fusarium concolor species complex</taxon>
    </lineage>
</organism>
<dbReference type="OrthoDB" id="20872at2759"/>
<proteinExistence type="predicted"/>
<feature type="domain" description="DUF7580" evidence="1">
    <location>
        <begin position="176"/>
        <end position="499"/>
    </location>
</feature>
<keyword evidence="3" id="KW-1185">Reference proteome</keyword>
<protein>
    <submittedName>
        <fullName evidence="2">Pfs domain-containing protein</fullName>
    </submittedName>
</protein>
<dbReference type="Proteomes" id="UP000605986">
    <property type="component" value="Unassembled WGS sequence"/>
</dbReference>
<dbReference type="EMBL" id="JAADJG010000448">
    <property type="protein sequence ID" value="KAF4446597.1"/>
    <property type="molecule type" value="Genomic_DNA"/>
</dbReference>
<comment type="caution">
    <text evidence="2">The sequence shown here is derived from an EMBL/GenBank/DDBJ whole genome shotgun (WGS) entry which is preliminary data.</text>
</comment>
<evidence type="ECO:0000259" key="1">
    <source>
        <dbReference type="Pfam" id="PF24476"/>
    </source>
</evidence>
<dbReference type="Gene3D" id="3.40.50.1580">
    <property type="entry name" value="Nucleoside phosphorylase domain"/>
    <property type="match status" value="1"/>
</dbReference>
<sequence>MPPLSKCDEWNLLQDIAKAFQPVKANHKPSPRDWQLPRTTFDQRLECELREVLIQRTHIPSLSKYDFNSCRFHFSNLCCLLDAAVNPKASNEVVQNSTYPRLNGLLSVLRNLDQFPDLRFDLDSGPHQTIFVFQGQSRTATLDCLRHCNNLLGSSAQKSTQAAAAYSWGPNLPSRRDLPVKDRALKLFQLLFQRLTCGQTHEVLLKLATNRADNTDSPDLQLLLSACQGVENWQEVVYDLNDHTKDVQQLSDLCKIAGNPASQGQVLSVTDTQINEEEPQLLGVWSSRPNDQPDLRQLAKQPLYERVASGMFKPSTCNDFLDTITQCQTFVPRYTPRRKMSIALELGYCLMDFFDIEINSKKINFLGPYDIHTDQEHLYLSFTSSIPESLRFGNFKAGHPVLLGFAKVLLELYDGENLSRIEINSDDWTKNVNPWFMISGYVNHRDKSPQDEAYMEAVLGCLQCHNELEKVDLNSPRADNEIRDILHDRIVQHLKRSLDGCQTQSEQKKKGLASRVYSDEYEAPGPSLLSSGNLLDLSAQRHKGRLEEVPGQRLRTMEYGQFNSTAMCNSGSVANKSSSLHHDTVIREFSQSLRQSSSYFPTAPPCIKPELGPNDKGMKPPASRKDFEVAIICALDVEYDAISMLFDNFWDEHKYRYRRARTDSNVYTNGRIGGLDIVLLLLPEMGKVSSVTAAMGLKSSYPALNLVILSGILGGIPGFQAKDDKVQEILLGDVLISTNLIQHDLGRRFPDKFATKVDIDSTFGRPVRQIRNYLRVLSTNHKRQELERNAGGFLEEIQKADQRYQYPGAASDRLYKENYPHKHRAQEDLTSQCDCGQGLDEICEDSRSLSCEELGCEDSYLVGRKRLEQKRNLEEKGLTRQAQTPSISFGNIGSGDTVLKCGEYREALANTYNILGVEMEGAGIWEELPCIIIKGVCDYADSHKNKKWQHFAAATSAAVVKAFLQEYIQGDR</sequence>
<dbReference type="InterPro" id="IPR056002">
    <property type="entry name" value="DUF7580"/>
</dbReference>
<accession>A0A8H4P316</accession>
<dbReference type="PANTHER" id="PTHR46082:SF6">
    <property type="entry name" value="AAA+ ATPASE DOMAIN-CONTAINING PROTEIN-RELATED"/>
    <property type="match status" value="1"/>
</dbReference>
<dbReference type="Pfam" id="PF24476">
    <property type="entry name" value="DUF7580"/>
    <property type="match status" value="1"/>
</dbReference>